<dbReference type="EMBL" id="JACOIK010000014">
    <property type="protein sequence ID" value="MBD1434678.1"/>
    <property type="molecule type" value="Genomic_DNA"/>
</dbReference>
<evidence type="ECO:0000313" key="5">
    <source>
        <dbReference type="Proteomes" id="UP000602759"/>
    </source>
</evidence>
<dbReference type="InterPro" id="IPR037459">
    <property type="entry name" value="RhgT-like"/>
</dbReference>
<dbReference type="RefSeq" id="WP_190995547.1">
    <property type="nucleotide sequence ID" value="NZ_JACOIK010000014.1"/>
</dbReference>
<evidence type="ECO:0000256" key="1">
    <source>
        <dbReference type="ARBA" id="ARBA00008668"/>
    </source>
</evidence>
<gene>
    <name evidence="4" type="ORF">H8B06_17770</name>
</gene>
<evidence type="ECO:0000256" key="2">
    <source>
        <dbReference type="ARBA" id="ARBA00022801"/>
    </source>
</evidence>
<feature type="domain" description="SGNH hydrolase-type esterase" evidence="3">
    <location>
        <begin position="194"/>
        <end position="357"/>
    </location>
</feature>
<proteinExistence type="inferred from homology"/>
<evidence type="ECO:0000259" key="3">
    <source>
        <dbReference type="Pfam" id="PF13472"/>
    </source>
</evidence>
<keyword evidence="5" id="KW-1185">Reference proteome</keyword>
<accession>A0ABR7YTK6</accession>
<dbReference type="PANTHER" id="PTHR43695">
    <property type="entry name" value="PUTATIVE (AFU_ORTHOLOGUE AFUA_2G17250)-RELATED"/>
    <property type="match status" value="1"/>
</dbReference>
<dbReference type="CDD" id="cd01821">
    <property type="entry name" value="Rhamnogalacturan_acetylesterase_like"/>
    <property type="match status" value="1"/>
</dbReference>
<dbReference type="Proteomes" id="UP000602759">
    <property type="component" value="Unassembled WGS sequence"/>
</dbReference>
<protein>
    <submittedName>
        <fullName evidence="4">Rhamnogalacturonan acetylesterase</fullName>
    </submittedName>
</protein>
<dbReference type="Gene3D" id="2.60.120.430">
    <property type="entry name" value="Galactose-binding lectin"/>
    <property type="match status" value="1"/>
</dbReference>
<dbReference type="SUPFAM" id="SSF52266">
    <property type="entry name" value="SGNH hydrolase"/>
    <property type="match status" value="1"/>
</dbReference>
<dbReference type="PANTHER" id="PTHR43695:SF1">
    <property type="entry name" value="RHAMNOGALACTURONAN ACETYLESTERASE"/>
    <property type="match status" value="1"/>
</dbReference>
<organism evidence="4 5">
    <name type="scientific">Sphingobacterium micropteri</name>
    <dbReference type="NCBI Taxonomy" id="2763501"/>
    <lineage>
        <taxon>Bacteria</taxon>
        <taxon>Pseudomonadati</taxon>
        <taxon>Bacteroidota</taxon>
        <taxon>Sphingobacteriia</taxon>
        <taxon>Sphingobacteriales</taxon>
        <taxon>Sphingobacteriaceae</taxon>
        <taxon>Sphingobacterium</taxon>
    </lineage>
</organism>
<dbReference type="InterPro" id="IPR013830">
    <property type="entry name" value="SGNH_hydro"/>
</dbReference>
<sequence length="438" mass="50053">MKSRFFLTVICLLGILTGYAQPFHKIFDFASTEQKNHHIPISEIIIYGQKGKTYGFDLNTEKHVQVKQELGQQSLYSHKPFYFSVDVPEGNYTVTIHYKGMSDRDYHSTVRSESRRLHIEHVKIKRNKGVSKSFNVHIKDARIDSTKSVQLKKPRENGKLDWDHKLTLEFQGENNIAAIEIEAIEDVTTVFLAGNSTVVNQENEPWASWGQMFPRFFDTDVVIANHAESGLTLGSFLYQNRLEKILSIAKPGDYLFIEFGHNDQKEKGENAGAFKNYSERLRLFVKAFRGKGGFPVIVTSTERRHFNEEGELQHTLGDYPKAAKAVAKELDVPLIDLNAMTRAFYIALGVEESKKALVHYPANTFPNQDQPLQDNTHFNTYGAYEISKMVVQGVKDRKLPLRKHIVDFKKYNPNKPSSPSAWNWLPSVNNEVEKPDGN</sequence>
<reference evidence="4 5" key="1">
    <citation type="submission" date="2020-08" db="EMBL/GenBank/DDBJ databases">
        <title>Sphingobacterium sp. DN00404 isolated from aquaculture water.</title>
        <authorList>
            <person name="Zhang M."/>
        </authorList>
    </citation>
    <scope>NUCLEOTIDE SEQUENCE [LARGE SCALE GENOMIC DNA]</scope>
    <source>
        <strain evidence="4 5">DN00404</strain>
    </source>
</reference>
<name>A0ABR7YTK6_9SPHI</name>
<dbReference type="Gene3D" id="3.40.50.1110">
    <property type="entry name" value="SGNH hydrolase"/>
    <property type="match status" value="1"/>
</dbReference>
<dbReference type="SUPFAM" id="SSF49785">
    <property type="entry name" value="Galactose-binding domain-like"/>
    <property type="match status" value="1"/>
</dbReference>
<dbReference type="InterPro" id="IPR036514">
    <property type="entry name" value="SGNH_hydro_sf"/>
</dbReference>
<comment type="similarity">
    <text evidence="1">Belongs to the 'GDSL' lipolytic enzyme family.</text>
</comment>
<evidence type="ECO:0000313" key="4">
    <source>
        <dbReference type="EMBL" id="MBD1434678.1"/>
    </source>
</evidence>
<dbReference type="Pfam" id="PF13472">
    <property type="entry name" value="Lipase_GDSL_2"/>
    <property type="match status" value="1"/>
</dbReference>
<comment type="caution">
    <text evidence="4">The sequence shown here is derived from an EMBL/GenBank/DDBJ whole genome shotgun (WGS) entry which is preliminary data.</text>
</comment>
<dbReference type="InterPro" id="IPR008979">
    <property type="entry name" value="Galactose-bd-like_sf"/>
</dbReference>
<keyword evidence="2" id="KW-0378">Hydrolase</keyword>